<protein>
    <submittedName>
        <fullName evidence="2">Uncharacterized protein</fullName>
    </submittedName>
</protein>
<reference evidence="2 3" key="1">
    <citation type="submission" date="2015-03" db="EMBL/GenBank/DDBJ databases">
        <authorList>
            <consortium name="Pathogen Informatics"/>
        </authorList>
    </citation>
    <scope>NUCLEOTIDE SEQUENCE [LARGE SCALE GENOMIC DNA]</scope>
    <source>
        <strain evidence="2 3">D4891</strain>
    </source>
</reference>
<keyword evidence="1" id="KW-0812">Transmembrane</keyword>
<organism evidence="2 3">
    <name type="scientific">Salmonella enterica subsp. enterica serovar Bovismorbificans</name>
    <dbReference type="NCBI Taxonomy" id="58097"/>
    <lineage>
        <taxon>Bacteria</taxon>
        <taxon>Pseudomonadati</taxon>
        <taxon>Pseudomonadota</taxon>
        <taxon>Gammaproteobacteria</taxon>
        <taxon>Enterobacterales</taxon>
        <taxon>Enterobacteriaceae</taxon>
        <taxon>Salmonella</taxon>
    </lineage>
</organism>
<dbReference type="Proteomes" id="UP000042394">
    <property type="component" value="Unassembled WGS sequence"/>
</dbReference>
<dbReference type="EMBL" id="CQPD01000097">
    <property type="protein sequence ID" value="CNV30413.1"/>
    <property type="molecule type" value="Genomic_DNA"/>
</dbReference>
<name>A0A655EPK5_SALET</name>
<feature type="transmembrane region" description="Helical" evidence="1">
    <location>
        <begin position="68"/>
        <end position="86"/>
    </location>
</feature>
<keyword evidence="1" id="KW-1133">Transmembrane helix</keyword>
<evidence type="ECO:0000313" key="3">
    <source>
        <dbReference type="Proteomes" id="UP000042394"/>
    </source>
</evidence>
<keyword evidence="1" id="KW-0472">Membrane</keyword>
<sequence>MSNTAAEHQHVNHPTVIHIHVIPVIHSRAEDDHRTTVSFMGGLGKFTRNSFDMSTRHAGNLFAPGRRVGFYVVIIIGAMAVIQTTIQPIISQHQIVNADDHPLATVRQIQAFHR</sequence>
<accession>A0A655EPK5</accession>
<proteinExistence type="predicted"/>
<evidence type="ECO:0000256" key="1">
    <source>
        <dbReference type="SAM" id="Phobius"/>
    </source>
</evidence>
<evidence type="ECO:0000313" key="2">
    <source>
        <dbReference type="EMBL" id="CNV30413.1"/>
    </source>
</evidence>
<dbReference type="AlphaFoldDB" id="A0A655EPK5"/>
<gene>
    <name evidence="2" type="ORF">ERS008207_04906</name>
</gene>